<accession>A0ABV7S4G1</accession>
<dbReference type="InterPro" id="IPR006016">
    <property type="entry name" value="UspA"/>
</dbReference>
<evidence type="ECO:0000259" key="2">
    <source>
        <dbReference type="Pfam" id="PF00582"/>
    </source>
</evidence>
<proteinExistence type="inferred from homology"/>
<dbReference type="RefSeq" id="WP_310771516.1">
    <property type="nucleotide sequence ID" value="NZ_JBHRWR010000002.1"/>
</dbReference>
<dbReference type="PANTHER" id="PTHR46268:SF6">
    <property type="entry name" value="UNIVERSAL STRESS PROTEIN UP12"/>
    <property type="match status" value="1"/>
</dbReference>
<reference evidence="4" key="1">
    <citation type="journal article" date="2019" name="Int. J. Syst. Evol. Microbiol.">
        <title>The Global Catalogue of Microorganisms (GCM) 10K type strain sequencing project: providing services to taxonomists for standard genome sequencing and annotation.</title>
        <authorList>
            <consortium name="The Broad Institute Genomics Platform"/>
            <consortium name="The Broad Institute Genome Sequencing Center for Infectious Disease"/>
            <person name="Wu L."/>
            <person name="Ma J."/>
        </authorList>
    </citation>
    <scope>NUCLEOTIDE SEQUENCE [LARGE SCALE GENOMIC DNA]</scope>
    <source>
        <strain evidence="4">CGMCC 4.7035</strain>
    </source>
</reference>
<organism evidence="3 4">
    <name type="scientific">Streptomyces yaanensis</name>
    <dbReference type="NCBI Taxonomy" id="1142239"/>
    <lineage>
        <taxon>Bacteria</taxon>
        <taxon>Bacillati</taxon>
        <taxon>Actinomycetota</taxon>
        <taxon>Actinomycetes</taxon>
        <taxon>Kitasatosporales</taxon>
        <taxon>Streptomycetaceae</taxon>
        <taxon>Streptomyces</taxon>
    </lineage>
</organism>
<evidence type="ECO:0000313" key="4">
    <source>
        <dbReference type="Proteomes" id="UP001595701"/>
    </source>
</evidence>
<comment type="similarity">
    <text evidence="1">Belongs to the universal stress protein A family.</text>
</comment>
<evidence type="ECO:0000313" key="3">
    <source>
        <dbReference type="EMBL" id="MFC3571979.1"/>
    </source>
</evidence>
<protein>
    <submittedName>
        <fullName evidence="3">Universal stress protein</fullName>
    </submittedName>
</protein>
<feature type="domain" description="UspA" evidence="2">
    <location>
        <begin position="1"/>
        <end position="123"/>
    </location>
</feature>
<dbReference type="PANTHER" id="PTHR46268">
    <property type="entry name" value="STRESS RESPONSE PROTEIN NHAX"/>
    <property type="match status" value="1"/>
</dbReference>
<dbReference type="Gene3D" id="3.40.50.620">
    <property type="entry name" value="HUPs"/>
    <property type="match status" value="2"/>
</dbReference>
<dbReference type="Proteomes" id="UP001595701">
    <property type="component" value="Unassembled WGS sequence"/>
</dbReference>
<dbReference type="SUPFAM" id="SSF52402">
    <property type="entry name" value="Adenine nucleotide alpha hydrolases-like"/>
    <property type="match status" value="2"/>
</dbReference>
<sequence>MPRTITVGVDGSPGSLVAVDWAVREARYRDVPLRLVHAVRHPAEADRSLSEAEARIARRHPDLRIDSDRVAADPVSALLAAAEDAELVVLGSHGPGGGVAGLLAGSVALAVAGRSRRPVVLVPGGHHQGEHRTGGPGMTSQATAYSDVVLGLDLKDPHEAVIELAFDAASRRAARLRVVHGWSPEPYAPDGGGTWQSPAADGHSLCELLDPWREKFPGVEVAAQAVIGTAGTHLAEASADASLVVVGRAERRMPVGAAIGPVAQVVLEHSSAPVAVVPRV</sequence>
<comment type="caution">
    <text evidence="3">The sequence shown here is derived from an EMBL/GenBank/DDBJ whole genome shotgun (WGS) entry which is preliminary data.</text>
</comment>
<dbReference type="InterPro" id="IPR006015">
    <property type="entry name" value="Universal_stress_UspA"/>
</dbReference>
<dbReference type="InterPro" id="IPR014729">
    <property type="entry name" value="Rossmann-like_a/b/a_fold"/>
</dbReference>
<feature type="domain" description="UspA" evidence="2">
    <location>
        <begin position="145"/>
        <end position="278"/>
    </location>
</feature>
<name>A0ABV7S4G1_9ACTN</name>
<gene>
    <name evidence="3" type="ORF">ACFOZ0_01460</name>
</gene>
<dbReference type="Pfam" id="PF00582">
    <property type="entry name" value="Usp"/>
    <property type="match status" value="2"/>
</dbReference>
<dbReference type="EMBL" id="JBHRWR010000002">
    <property type="protein sequence ID" value="MFC3571979.1"/>
    <property type="molecule type" value="Genomic_DNA"/>
</dbReference>
<keyword evidence="4" id="KW-1185">Reference proteome</keyword>
<dbReference type="PRINTS" id="PR01438">
    <property type="entry name" value="UNVRSLSTRESS"/>
</dbReference>
<evidence type="ECO:0000256" key="1">
    <source>
        <dbReference type="ARBA" id="ARBA00008791"/>
    </source>
</evidence>